<dbReference type="OrthoDB" id="5311491at2759"/>
<organism evidence="1 2">
    <name type="scientific">Hebeloma cylindrosporum</name>
    <dbReference type="NCBI Taxonomy" id="76867"/>
    <lineage>
        <taxon>Eukaryota</taxon>
        <taxon>Fungi</taxon>
        <taxon>Dikarya</taxon>
        <taxon>Basidiomycota</taxon>
        <taxon>Agaricomycotina</taxon>
        <taxon>Agaricomycetes</taxon>
        <taxon>Agaricomycetidae</taxon>
        <taxon>Agaricales</taxon>
        <taxon>Agaricineae</taxon>
        <taxon>Hymenogastraceae</taxon>
        <taxon>Hebeloma</taxon>
    </lineage>
</organism>
<dbReference type="AlphaFoldDB" id="A0A0C3C008"/>
<evidence type="ECO:0000313" key="2">
    <source>
        <dbReference type="Proteomes" id="UP000053424"/>
    </source>
</evidence>
<reference evidence="2" key="2">
    <citation type="submission" date="2015-01" db="EMBL/GenBank/DDBJ databases">
        <title>Evolutionary Origins and Diversification of the Mycorrhizal Mutualists.</title>
        <authorList>
            <consortium name="DOE Joint Genome Institute"/>
            <consortium name="Mycorrhizal Genomics Consortium"/>
            <person name="Kohler A."/>
            <person name="Kuo A."/>
            <person name="Nagy L.G."/>
            <person name="Floudas D."/>
            <person name="Copeland A."/>
            <person name="Barry K.W."/>
            <person name="Cichocki N."/>
            <person name="Veneault-Fourrey C."/>
            <person name="LaButti K."/>
            <person name="Lindquist E.A."/>
            <person name="Lipzen A."/>
            <person name="Lundell T."/>
            <person name="Morin E."/>
            <person name="Murat C."/>
            <person name="Riley R."/>
            <person name="Ohm R."/>
            <person name="Sun H."/>
            <person name="Tunlid A."/>
            <person name="Henrissat B."/>
            <person name="Grigoriev I.V."/>
            <person name="Hibbett D.S."/>
            <person name="Martin F."/>
        </authorList>
    </citation>
    <scope>NUCLEOTIDE SEQUENCE [LARGE SCALE GENOMIC DNA]</scope>
    <source>
        <strain evidence="2">h7</strain>
    </source>
</reference>
<evidence type="ECO:0008006" key="3">
    <source>
        <dbReference type="Google" id="ProtNLM"/>
    </source>
</evidence>
<dbReference type="Proteomes" id="UP000053424">
    <property type="component" value="Unassembled WGS sequence"/>
</dbReference>
<keyword evidence="2" id="KW-1185">Reference proteome</keyword>
<dbReference type="InterPro" id="IPR029058">
    <property type="entry name" value="AB_hydrolase_fold"/>
</dbReference>
<dbReference type="SUPFAM" id="SSF53474">
    <property type="entry name" value="alpha/beta-Hydrolases"/>
    <property type="match status" value="1"/>
</dbReference>
<dbReference type="HOGENOM" id="CLU_045014_0_1_1"/>
<dbReference type="EMBL" id="KN831778">
    <property type="protein sequence ID" value="KIM42195.1"/>
    <property type="molecule type" value="Genomic_DNA"/>
</dbReference>
<proteinExistence type="predicted"/>
<sequence length="260" mass="29741">MERLALEVKHFLLWFVDTHNIPKVTADRKSGGFALMGWSLGNATTFSILGYPNVVGKEAYQRLEPYLRKIILYDPPFLAFGYDRPAAPYNALADPKFLTPESAVDNFKYLVSGYYEHPDLGSRYISGLNFDTRGSRASVDNMTEAETALNFDPVAAGRTEFPMFFQMQPVLKIMAQKSLFDEKLTSEVLPHLEVVHIYCPKASWYCLWGMIETERQYNEHLKLEHKVRPIRFLEIAGGNHFVHWDDPEGFFACTVKAINS</sequence>
<protein>
    <recommendedName>
        <fullName evidence="3">AB hydrolase-1 domain-containing protein</fullName>
    </recommendedName>
</protein>
<reference evidence="1 2" key="1">
    <citation type="submission" date="2014-04" db="EMBL/GenBank/DDBJ databases">
        <authorList>
            <consortium name="DOE Joint Genome Institute"/>
            <person name="Kuo A."/>
            <person name="Gay G."/>
            <person name="Dore J."/>
            <person name="Kohler A."/>
            <person name="Nagy L.G."/>
            <person name="Floudas D."/>
            <person name="Copeland A."/>
            <person name="Barry K.W."/>
            <person name="Cichocki N."/>
            <person name="Veneault-Fourrey C."/>
            <person name="LaButti K."/>
            <person name="Lindquist E.A."/>
            <person name="Lipzen A."/>
            <person name="Lundell T."/>
            <person name="Morin E."/>
            <person name="Murat C."/>
            <person name="Sun H."/>
            <person name="Tunlid A."/>
            <person name="Henrissat B."/>
            <person name="Grigoriev I.V."/>
            <person name="Hibbett D.S."/>
            <person name="Martin F."/>
            <person name="Nordberg H.P."/>
            <person name="Cantor M.N."/>
            <person name="Hua S.X."/>
        </authorList>
    </citation>
    <scope>NUCLEOTIDE SEQUENCE [LARGE SCALE GENOMIC DNA]</scope>
    <source>
        <strain evidence="2">h7</strain>
    </source>
</reference>
<evidence type="ECO:0000313" key="1">
    <source>
        <dbReference type="EMBL" id="KIM42195.1"/>
    </source>
</evidence>
<name>A0A0C3C008_HEBCY</name>
<gene>
    <name evidence="1" type="ORF">M413DRAFT_128897</name>
</gene>
<accession>A0A0C3C008</accession>
<dbReference type="Gene3D" id="3.40.50.1820">
    <property type="entry name" value="alpha/beta hydrolase"/>
    <property type="match status" value="1"/>
</dbReference>